<proteinExistence type="predicted"/>
<evidence type="ECO:0000313" key="1">
    <source>
        <dbReference type="EMBL" id="GES87253.1"/>
    </source>
</evidence>
<reference evidence="1" key="1">
    <citation type="submission" date="2019-10" db="EMBL/GenBank/DDBJ databases">
        <title>Conservation and host-specific expression of non-tandemly repeated heterogenous ribosome RNA gene in arbuscular mycorrhizal fungi.</title>
        <authorList>
            <person name="Maeda T."/>
            <person name="Kobayashi Y."/>
            <person name="Nakagawa T."/>
            <person name="Ezawa T."/>
            <person name="Yamaguchi K."/>
            <person name="Bino T."/>
            <person name="Nishimoto Y."/>
            <person name="Shigenobu S."/>
            <person name="Kawaguchi M."/>
        </authorList>
    </citation>
    <scope>NUCLEOTIDE SEQUENCE</scope>
    <source>
        <strain evidence="1">HR1</strain>
    </source>
</reference>
<dbReference type="SUPFAM" id="SSF53098">
    <property type="entry name" value="Ribonuclease H-like"/>
    <property type="match status" value="1"/>
</dbReference>
<dbReference type="EMBL" id="BLAL01000165">
    <property type="protein sequence ID" value="GES87253.1"/>
    <property type="molecule type" value="Genomic_DNA"/>
</dbReference>
<protein>
    <submittedName>
        <fullName evidence="1">Ribonuclease H-like domain-containing protein</fullName>
    </submittedName>
</protein>
<dbReference type="Proteomes" id="UP000615446">
    <property type="component" value="Unassembled WGS sequence"/>
</dbReference>
<name>A0A8H3LKX6_9GLOM</name>
<organism evidence="1 2">
    <name type="scientific">Rhizophagus clarus</name>
    <dbReference type="NCBI Taxonomy" id="94130"/>
    <lineage>
        <taxon>Eukaryota</taxon>
        <taxon>Fungi</taxon>
        <taxon>Fungi incertae sedis</taxon>
        <taxon>Mucoromycota</taxon>
        <taxon>Glomeromycotina</taxon>
        <taxon>Glomeromycetes</taxon>
        <taxon>Glomerales</taxon>
        <taxon>Glomeraceae</taxon>
        <taxon>Rhizophagus</taxon>
    </lineage>
</organism>
<dbReference type="AlphaFoldDB" id="A0A8H3LKX6"/>
<gene>
    <name evidence="1" type="ORF">RCL2_001426200</name>
</gene>
<dbReference type="OrthoDB" id="245563at2759"/>
<comment type="caution">
    <text evidence="1">The sequence shown here is derived from an EMBL/GenBank/DDBJ whole genome shotgun (WGS) entry which is preliminary data.</text>
</comment>
<sequence length="359" mass="42303">MFLDQIIQPDSAFFKSWNEIKKSLHNKKGPIPLWYKHMINQYTLNPNNLRLNFELLHLPQQTLHVKRPKKDFNSLNQTICPRNFWAHFWSPSVKDITYRKILSKDNHNPNSPMMIMEYWVPCPIIDNSKDTRGHTPNSCPNLLQPCEAYNDYLRTHQILDIENHRTSDNISLPSDIISNRYPSTFLHYFFLLSSDTVMTLFNFYEILVSFSPDTIIEIYTDGSCKHFPSLTKAEAYAIFQLHKVKAHSGNQNNDKADILVKAGFTSTHSIEINRKHLPNNIQFIWDQHQDNIVVDQNVRHIARVIGNRQKFNAWLDYTTNTILKQASFNQQIDWLMTEEFFKFNPHNRPTSHKLTKFRA</sequence>
<evidence type="ECO:0000313" key="2">
    <source>
        <dbReference type="Proteomes" id="UP000615446"/>
    </source>
</evidence>
<accession>A0A8H3LKX6</accession>
<dbReference type="InterPro" id="IPR012337">
    <property type="entry name" value="RNaseH-like_sf"/>
</dbReference>